<evidence type="ECO:0000313" key="2">
    <source>
        <dbReference type="EMBL" id="CAI9160647.1"/>
    </source>
</evidence>
<evidence type="ECO:0000313" key="3">
    <source>
        <dbReference type="Proteomes" id="UP001176941"/>
    </source>
</evidence>
<protein>
    <submittedName>
        <fullName evidence="2">Uncharacterized protein</fullName>
    </submittedName>
</protein>
<sequence length="167" mass="17757">MHNSLPLPGNPSYLHPREPPGPPISSPIPSPTIKTTSWPHDGGQARAGGAGLGPRLRPRASPPPDAPFALPRLSPPTSPRQLPGSFVALARLALWNARASPSQARPSPTPRLREGLAEGGKRRGGMRERRSWSFNVPGAWRGPGQGAPVTSPLPRGTRWVEIGNRGQ</sequence>
<organism evidence="2 3">
    <name type="scientific">Rangifer tarandus platyrhynchus</name>
    <name type="common">Svalbard reindeer</name>
    <dbReference type="NCBI Taxonomy" id="3082113"/>
    <lineage>
        <taxon>Eukaryota</taxon>
        <taxon>Metazoa</taxon>
        <taxon>Chordata</taxon>
        <taxon>Craniata</taxon>
        <taxon>Vertebrata</taxon>
        <taxon>Euteleostomi</taxon>
        <taxon>Mammalia</taxon>
        <taxon>Eutheria</taxon>
        <taxon>Laurasiatheria</taxon>
        <taxon>Artiodactyla</taxon>
        <taxon>Ruminantia</taxon>
        <taxon>Pecora</taxon>
        <taxon>Cervidae</taxon>
        <taxon>Odocoileinae</taxon>
        <taxon>Rangifer</taxon>
    </lineage>
</organism>
<feature type="region of interest" description="Disordered" evidence="1">
    <location>
        <begin position="1"/>
        <end position="82"/>
    </location>
</feature>
<dbReference type="EMBL" id="OX459938">
    <property type="protein sequence ID" value="CAI9160647.1"/>
    <property type="molecule type" value="Genomic_DNA"/>
</dbReference>
<reference evidence="2" key="1">
    <citation type="submission" date="2023-04" db="EMBL/GenBank/DDBJ databases">
        <authorList>
            <consortium name="ELIXIR-Norway"/>
        </authorList>
    </citation>
    <scope>NUCLEOTIDE SEQUENCE [LARGE SCALE GENOMIC DNA]</scope>
</reference>
<name>A0ABN8YJ84_RANTA</name>
<evidence type="ECO:0000256" key="1">
    <source>
        <dbReference type="SAM" id="MobiDB-lite"/>
    </source>
</evidence>
<accession>A0ABN8YJ84</accession>
<feature type="compositionally biased region" description="Pro residues" evidence="1">
    <location>
        <begin position="19"/>
        <end position="30"/>
    </location>
</feature>
<proteinExistence type="predicted"/>
<feature type="region of interest" description="Disordered" evidence="1">
    <location>
        <begin position="98"/>
        <end position="167"/>
    </location>
</feature>
<dbReference type="Proteomes" id="UP001176941">
    <property type="component" value="Chromosome 2"/>
</dbReference>
<keyword evidence="3" id="KW-1185">Reference proteome</keyword>
<gene>
    <name evidence="2" type="ORF">MRATA1EN1_LOCUS9609</name>
</gene>
<feature type="compositionally biased region" description="Basic and acidic residues" evidence="1">
    <location>
        <begin position="111"/>
        <end position="131"/>
    </location>
</feature>